<reference evidence="4" key="1">
    <citation type="submission" date="2016-10" db="EMBL/GenBank/DDBJ databases">
        <authorList>
            <person name="Varghese N."/>
            <person name="Submissions S."/>
        </authorList>
    </citation>
    <scope>NUCLEOTIDE SEQUENCE [LARGE SCALE GENOMIC DNA]</scope>
    <source>
        <strain evidence="4">BL9</strain>
    </source>
</reference>
<dbReference type="Gene3D" id="3.40.630.30">
    <property type="match status" value="1"/>
</dbReference>
<organism evidence="3 4">
    <name type="scientific">Paenibacillus polysaccharolyticus</name>
    <dbReference type="NCBI Taxonomy" id="582692"/>
    <lineage>
        <taxon>Bacteria</taxon>
        <taxon>Bacillati</taxon>
        <taxon>Bacillota</taxon>
        <taxon>Bacilli</taxon>
        <taxon>Bacillales</taxon>
        <taxon>Paenibacillaceae</taxon>
        <taxon>Paenibacillus</taxon>
    </lineage>
</organism>
<keyword evidence="1" id="KW-0046">Antibiotic resistance</keyword>
<dbReference type="AlphaFoldDB" id="A0A1G5JN28"/>
<keyword evidence="4" id="KW-1185">Reference proteome</keyword>
<dbReference type="GO" id="GO:0016410">
    <property type="term" value="F:N-acyltransferase activity"/>
    <property type="evidence" value="ECO:0007669"/>
    <property type="project" value="TreeGrafter"/>
</dbReference>
<dbReference type="PANTHER" id="PTHR31438:SF1">
    <property type="entry name" value="LYSINE N-ACYLTRANSFERASE C17G9.06C-RELATED"/>
    <property type="match status" value="1"/>
</dbReference>
<accession>A0A1G5JN28</accession>
<evidence type="ECO:0000313" key="3">
    <source>
        <dbReference type="EMBL" id="SCY89290.1"/>
    </source>
</evidence>
<dbReference type="GO" id="GO:0046677">
    <property type="term" value="P:response to antibiotic"/>
    <property type="evidence" value="ECO:0007669"/>
    <property type="project" value="UniProtKB-KW"/>
</dbReference>
<protein>
    <submittedName>
        <fullName evidence="3">Aminoglycoside 6'-N-acetyltransferase</fullName>
    </submittedName>
</protein>
<proteinExistence type="predicted"/>
<dbReference type="Pfam" id="PF13523">
    <property type="entry name" value="Acetyltransf_8"/>
    <property type="match status" value="1"/>
</dbReference>
<sequence>MNIVYQVGKLTVRLLQTEDEQLLVKWLSDPEVLQYYEGRDQPHDLELVRAHFYNQDDEAARCIVEYDGRPIGYIQFYELETEERAEYGYADNGEIIYGTDQFIGETDCWNKGIGSQLVKSMTAYLIQEKHARRVVMDPQAWNERALSCYEKCGFKRVKQLPQHELHEGQMRDCWLMEYTL</sequence>
<dbReference type="EMBL" id="FMVM01000011">
    <property type="protein sequence ID" value="SCY89290.1"/>
    <property type="molecule type" value="Genomic_DNA"/>
</dbReference>
<dbReference type="PANTHER" id="PTHR31438">
    <property type="entry name" value="LYSINE N-ACYLTRANSFERASE C17G9.06C-RELATED"/>
    <property type="match status" value="1"/>
</dbReference>
<dbReference type="RefSeq" id="WP_090922085.1">
    <property type="nucleotide sequence ID" value="NZ_FMVM01000011.1"/>
</dbReference>
<evidence type="ECO:0000259" key="2">
    <source>
        <dbReference type="PROSITE" id="PS51186"/>
    </source>
</evidence>
<feature type="domain" description="N-acetyltransferase" evidence="2">
    <location>
        <begin position="10"/>
        <end position="180"/>
    </location>
</feature>
<dbReference type="SUPFAM" id="SSF55729">
    <property type="entry name" value="Acyl-CoA N-acyltransferases (Nat)"/>
    <property type="match status" value="1"/>
</dbReference>
<dbReference type="InterPro" id="IPR000182">
    <property type="entry name" value="GNAT_dom"/>
</dbReference>
<dbReference type="InterPro" id="IPR016181">
    <property type="entry name" value="Acyl_CoA_acyltransferase"/>
</dbReference>
<name>A0A1G5JN28_9BACL</name>
<keyword evidence="3" id="KW-0808">Transferase</keyword>
<dbReference type="STRING" id="582692.SAMN05720606_111164"/>
<gene>
    <name evidence="3" type="ORF">SAMN05720606_111164</name>
</gene>
<evidence type="ECO:0000256" key="1">
    <source>
        <dbReference type="ARBA" id="ARBA00023251"/>
    </source>
</evidence>
<dbReference type="Proteomes" id="UP000198538">
    <property type="component" value="Unassembled WGS sequence"/>
</dbReference>
<evidence type="ECO:0000313" key="4">
    <source>
        <dbReference type="Proteomes" id="UP000198538"/>
    </source>
</evidence>
<dbReference type="PROSITE" id="PS51186">
    <property type="entry name" value="GNAT"/>
    <property type="match status" value="1"/>
</dbReference>